<comment type="caution">
    <text evidence="10">The sequence shown here is derived from an EMBL/GenBank/DDBJ whole genome shotgun (WGS) entry which is preliminary data.</text>
</comment>
<feature type="transmembrane region" description="Helical" evidence="8">
    <location>
        <begin position="14"/>
        <end position="34"/>
    </location>
</feature>
<evidence type="ECO:0000256" key="4">
    <source>
        <dbReference type="ARBA" id="ARBA00022692"/>
    </source>
</evidence>
<evidence type="ECO:0000256" key="2">
    <source>
        <dbReference type="ARBA" id="ARBA00008914"/>
    </source>
</evidence>
<evidence type="ECO:0000256" key="5">
    <source>
        <dbReference type="ARBA" id="ARBA00022989"/>
    </source>
</evidence>
<organism evidence="10 11">
    <name type="scientific">Candidatus Glassbacteria bacterium RIFCSPLOWO2_12_FULL_58_11</name>
    <dbReference type="NCBI Taxonomy" id="1817867"/>
    <lineage>
        <taxon>Bacteria</taxon>
        <taxon>Candidatus Glassiibacteriota</taxon>
    </lineage>
</organism>
<dbReference type="Pfam" id="PF13677">
    <property type="entry name" value="MotB_plug"/>
    <property type="match status" value="1"/>
</dbReference>
<keyword evidence="4 8" id="KW-0812">Transmembrane</keyword>
<dbReference type="AlphaFoldDB" id="A0A1F5YYP1"/>
<reference evidence="10 11" key="1">
    <citation type="journal article" date="2016" name="Nat. Commun.">
        <title>Thousands of microbial genomes shed light on interconnected biogeochemical processes in an aquifer system.</title>
        <authorList>
            <person name="Anantharaman K."/>
            <person name="Brown C.T."/>
            <person name="Hug L.A."/>
            <person name="Sharon I."/>
            <person name="Castelle C.J."/>
            <person name="Probst A.J."/>
            <person name="Thomas B.C."/>
            <person name="Singh A."/>
            <person name="Wilkins M.J."/>
            <person name="Karaoz U."/>
            <person name="Brodie E.L."/>
            <person name="Williams K.H."/>
            <person name="Hubbard S.S."/>
            <person name="Banfield J.F."/>
        </authorList>
    </citation>
    <scope>NUCLEOTIDE SEQUENCE [LARGE SCALE GENOMIC DNA]</scope>
</reference>
<feature type="domain" description="OmpA-like" evidence="9">
    <location>
        <begin position="109"/>
        <end position="230"/>
    </location>
</feature>
<name>A0A1F5YYP1_9BACT</name>
<evidence type="ECO:0000256" key="1">
    <source>
        <dbReference type="ARBA" id="ARBA00004162"/>
    </source>
</evidence>
<dbReference type="InterPro" id="IPR036737">
    <property type="entry name" value="OmpA-like_sf"/>
</dbReference>
<dbReference type="InterPro" id="IPR025713">
    <property type="entry name" value="MotB-like_N_dom"/>
</dbReference>
<dbReference type="GO" id="GO:0005886">
    <property type="term" value="C:plasma membrane"/>
    <property type="evidence" value="ECO:0007669"/>
    <property type="project" value="UniProtKB-SubCell"/>
</dbReference>
<evidence type="ECO:0000256" key="6">
    <source>
        <dbReference type="ARBA" id="ARBA00023136"/>
    </source>
</evidence>
<keyword evidence="3" id="KW-1003">Cell membrane</keyword>
<comment type="similarity">
    <text evidence="2">Belongs to the MotB family.</text>
</comment>
<evidence type="ECO:0000256" key="3">
    <source>
        <dbReference type="ARBA" id="ARBA00022475"/>
    </source>
</evidence>
<keyword evidence="6 7" id="KW-0472">Membrane</keyword>
<accession>A0A1F5YYP1</accession>
<dbReference type="Proteomes" id="UP000179129">
    <property type="component" value="Unassembled WGS sequence"/>
</dbReference>
<evidence type="ECO:0000256" key="7">
    <source>
        <dbReference type="PROSITE-ProRule" id="PRU00473"/>
    </source>
</evidence>
<dbReference type="Gene3D" id="3.30.1330.60">
    <property type="entry name" value="OmpA-like domain"/>
    <property type="match status" value="1"/>
</dbReference>
<dbReference type="SUPFAM" id="SSF103088">
    <property type="entry name" value="OmpA-like"/>
    <property type="match status" value="1"/>
</dbReference>
<dbReference type="PANTHER" id="PTHR30329">
    <property type="entry name" value="STATOR ELEMENT OF FLAGELLAR MOTOR COMPLEX"/>
    <property type="match status" value="1"/>
</dbReference>
<evidence type="ECO:0000313" key="11">
    <source>
        <dbReference type="Proteomes" id="UP000179129"/>
    </source>
</evidence>
<dbReference type="EMBL" id="MFIX01000065">
    <property type="protein sequence ID" value="OGG05308.1"/>
    <property type="molecule type" value="Genomic_DNA"/>
</dbReference>
<keyword evidence="5 8" id="KW-1133">Transmembrane helix</keyword>
<dbReference type="CDD" id="cd07185">
    <property type="entry name" value="OmpA_C-like"/>
    <property type="match status" value="1"/>
</dbReference>
<proteinExistence type="inferred from homology"/>
<evidence type="ECO:0000259" key="9">
    <source>
        <dbReference type="PROSITE" id="PS51123"/>
    </source>
</evidence>
<dbReference type="PANTHER" id="PTHR30329:SF21">
    <property type="entry name" value="LIPOPROTEIN YIAD-RELATED"/>
    <property type="match status" value="1"/>
</dbReference>
<dbReference type="Pfam" id="PF00691">
    <property type="entry name" value="OmpA"/>
    <property type="match status" value="1"/>
</dbReference>
<protein>
    <recommendedName>
        <fullName evidence="9">OmpA-like domain-containing protein</fullName>
    </recommendedName>
</protein>
<comment type="subcellular location">
    <subcellularLocation>
        <location evidence="1">Cell membrane</location>
        <topology evidence="1">Single-pass membrane protein</topology>
    </subcellularLocation>
</comment>
<sequence length="237" mass="26523">MGKSKCECPDSPPAWLTTFSDLMSLLLCFFVLLVSMSHIREDAYYVARGSLEGAFGVMSSNPAMIRLGYTPMPTLKNIQRAIVDESVSNLQDFIQGRKMGDDVKVVISDKGVSLSISAPLLFDSGRSDLKPDMYPLLSQVFDIARGWPNVIRVEGHTDNTPIESAQYESNWDLSFARALSVVQFAVQFSKIHPSRLAPVACGEYRPVADNTTEEGRAKNRRIEIMMEYKKENENPFK</sequence>
<dbReference type="InterPro" id="IPR006665">
    <property type="entry name" value="OmpA-like"/>
</dbReference>
<evidence type="ECO:0000313" key="10">
    <source>
        <dbReference type="EMBL" id="OGG05308.1"/>
    </source>
</evidence>
<dbReference type="InterPro" id="IPR050330">
    <property type="entry name" value="Bact_OuterMem_StrucFunc"/>
</dbReference>
<dbReference type="PROSITE" id="PS51123">
    <property type="entry name" value="OMPA_2"/>
    <property type="match status" value="1"/>
</dbReference>
<evidence type="ECO:0000256" key="8">
    <source>
        <dbReference type="SAM" id="Phobius"/>
    </source>
</evidence>
<dbReference type="STRING" id="1817867.A3F83_17145"/>
<gene>
    <name evidence="10" type="ORF">A3F83_17145</name>
</gene>